<dbReference type="PANTHER" id="PTHR39214">
    <property type="entry name" value="MICROBODY (PEROXISOME) BIOGENESIS PROTEIN PEROXIN 8 (EUROFUNG)"/>
    <property type="match status" value="1"/>
</dbReference>
<reference evidence="2 3" key="1">
    <citation type="submission" date="2024-03" db="EMBL/GenBank/DDBJ databases">
        <authorList>
            <person name="Brejova B."/>
        </authorList>
    </citation>
    <scope>NUCLEOTIDE SEQUENCE [LARGE SCALE GENOMIC DNA]</scope>
    <source>
        <strain evidence="2 3">CBS 14171</strain>
    </source>
</reference>
<protein>
    <submittedName>
        <fullName evidence="2">Uncharacterized protein</fullName>
    </submittedName>
</protein>
<dbReference type="Proteomes" id="UP001497383">
    <property type="component" value="Chromosome 3"/>
</dbReference>
<feature type="compositionally biased region" description="Polar residues" evidence="1">
    <location>
        <begin position="22"/>
        <end position="31"/>
    </location>
</feature>
<evidence type="ECO:0000313" key="2">
    <source>
        <dbReference type="EMBL" id="CAK9438105.1"/>
    </source>
</evidence>
<dbReference type="RefSeq" id="XP_066829358.1">
    <property type="nucleotide sequence ID" value="XM_066972418.1"/>
</dbReference>
<feature type="region of interest" description="Disordered" evidence="1">
    <location>
        <begin position="1"/>
        <end position="31"/>
    </location>
</feature>
<keyword evidence="3" id="KW-1185">Reference proteome</keyword>
<evidence type="ECO:0000256" key="1">
    <source>
        <dbReference type="SAM" id="MobiDB-lite"/>
    </source>
</evidence>
<gene>
    <name evidence="2" type="ORF">LODBEIA_P24200</name>
</gene>
<dbReference type="PANTHER" id="PTHR39214:SF1">
    <property type="entry name" value="MICROBODY (PEROXISOME) BIOGENESIS PROTEIN PEROXIN 8 (EUROFUNG)"/>
    <property type="match status" value="1"/>
</dbReference>
<organism evidence="2 3">
    <name type="scientific">Lodderomyces beijingensis</name>
    <dbReference type="NCBI Taxonomy" id="1775926"/>
    <lineage>
        <taxon>Eukaryota</taxon>
        <taxon>Fungi</taxon>
        <taxon>Dikarya</taxon>
        <taxon>Ascomycota</taxon>
        <taxon>Saccharomycotina</taxon>
        <taxon>Pichiomycetes</taxon>
        <taxon>Debaryomycetaceae</taxon>
        <taxon>Candida/Lodderomyces clade</taxon>
        <taxon>Lodderomyces</taxon>
    </lineage>
</organism>
<dbReference type="InterPro" id="IPR055334">
    <property type="entry name" value="PEX8-like"/>
</dbReference>
<evidence type="ECO:0000313" key="3">
    <source>
        <dbReference type="Proteomes" id="UP001497383"/>
    </source>
</evidence>
<dbReference type="EMBL" id="OZ022407">
    <property type="protein sequence ID" value="CAK9438105.1"/>
    <property type="molecule type" value="Genomic_DNA"/>
</dbReference>
<proteinExistence type="predicted"/>
<accession>A0ABP0ZM56</accession>
<sequence length="766" mass="88500">MSNLRSQLGPQGRAVLDRSSRVQHGSQTGQVDYSPQELDYVIDELRNPKPDLTINKVLGYIYNYIPYIKHEKNLGLVFSSFLNCPVCFGGGGGNSAPPASFEELYPVIEVFKLIADKKLKVSQPTLSVRSFYTIIGRELENFVAYNPFANCWKALPIVCGLFLSNSLRDELYSSVNFFKYGWFFRDWDLKMKKLFVSSLQYSLSRTHAKTVVFLSVASLALIYHRDENVKHYTGKIDDRFMVDVLVDMIFLDERNSALAYRQYFDESPNNPHVETITQKNILQKPVIKHLNKFSFLLASYLSHLKFTEPIDQLIQDTLRKITNFNHTLSQSCSSSIFNSFTASKDSSSLFQSFWFFMKNLLFAEVIIFQGLFTRFLTGNNKSNMNWFSHGDLAIIDRDYRSIALKTIPNLYYLNFILLSIGQGGFDTYNFVYYLSVELALSTGSYFESLTMSLISNYQEINMYPDVLNRDYIMQSKVLFVLGLWENFLQSKTIYNEKFAKEIYNVTKTLADDKRYDNDDLIEASHSVLLFYFANSKNVNLQDCVEYVNLLIKQFPNRISATQLCIAIETIGKQILSNPHPSPPNSRFANSAEEFFFFLLDKCAPIQLGYPITKTEENPNFVSAQPISEIGANSTLHTLKQDKQLDNDIVQENKAKKPKDKVVRDLFPKFKKEYKYEQRLLPETAREAAIVALINLVPYFPISVFTAWVEKIWDLIVKSNESEKEYLVGMLWKVLSDSLDLNRVELAMRWWYDVQQIPQQNHQVAKM</sequence>
<dbReference type="GeneID" id="92207616"/>
<name>A0ABP0ZM56_9ASCO</name>